<evidence type="ECO:0000256" key="1">
    <source>
        <dbReference type="SAM" id="Phobius"/>
    </source>
</evidence>
<accession>A0A517ZI67</accession>
<proteinExistence type="predicted"/>
<dbReference type="KEGG" id="sdyn:Mal52_06230"/>
<dbReference type="Proteomes" id="UP000319383">
    <property type="component" value="Chromosome"/>
</dbReference>
<evidence type="ECO:0000313" key="3">
    <source>
        <dbReference type="Proteomes" id="UP000319383"/>
    </source>
</evidence>
<dbReference type="AlphaFoldDB" id="A0A517ZI67"/>
<name>A0A517ZI67_9PLAN</name>
<keyword evidence="3" id="KW-1185">Reference proteome</keyword>
<dbReference type="EMBL" id="CP036276">
    <property type="protein sequence ID" value="QDU42168.1"/>
    <property type="molecule type" value="Genomic_DNA"/>
</dbReference>
<gene>
    <name evidence="2" type="ORF">Mal52_06230</name>
</gene>
<feature type="transmembrane region" description="Helical" evidence="1">
    <location>
        <begin position="96"/>
        <end position="115"/>
    </location>
</feature>
<sequence>MIMNSTNLILLFVVCGGLVAVLLINALRLRRRDGGAVVDSNVKNTGTQKIDVKTPGPALWRRTILIALLGTGMLLLLPLATALHAAEPVAANRLEAFVRTLVFLAPLLLCVFYGCRLGRPDVK</sequence>
<organism evidence="2 3">
    <name type="scientific">Symmachiella dynata</name>
    <dbReference type="NCBI Taxonomy" id="2527995"/>
    <lineage>
        <taxon>Bacteria</taxon>
        <taxon>Pseudomonadati</taxon>
        <taxon>Planctomycetota</taxon>
        <taxon>Planctomycetia</taxon>
        <taxon>Planctomycetales</taxon>
        <taxon>Planctomycetaceae</taxon>
        <taxon>Symmachiella</taxon>
    </lineage>
</organism>
<feature type="transmembrane region" description="Helical" evidence="1">
    <location>
        <begin position="6"/>
        <end position="27"/>
    </location>
</feature>
<keyword evidence="1" id="KW-0472">Membrane</keyword>
<keyword evidence="1" id="KW-1133">Transmembrane helix</keyword>
<feature type="transmembrane region" description="Helical" evidence="1">
    <location>
        <begin position="63"/>
        <end position="84"/>
    </location>
</feature>
<keyword evidence="1" id="KW-0812">Transmembrane</keyword>
<reference evidence="2 3" key="1">
    <citation type="submission" date="2019-02" db="EMBL/GenBank/DDBJ databases">
        <title>Deep-cultivation of Planctomycetes and their phenomic and genomic characterization uncovers novel biology.</title>
        <authorList>
            <person name="Wiegand S."/>
            <person name="Jogler M."/>
            <person name="Boedeker C."/>
            <person name="Pinto D."/>
            <person name="Vollmers J."/>
            <person name="Rivas-Marin E."/>
            <person name="Kohn T."/>
            <person name="Peeters S.H."/>
            <person name="Heuer A."/>
            <person name="Rast P."/>
            <person name="Oberbeckmann S."/>
            <person name="Bunk B."/>
            <person name="Jeske O."/>
            <person name="Meyerdierks A."/>
            <person name="Storesund J.E."/>
            <person name="Kallscheuer N."/>
            <person name="Luecker S."/>
            <person name="Lage O.M."/>
            <person name="Pohl T."/>
            <person name="Merkel B.J."/>
            <person name="Hornburger P."/>
            <person name="Mueller R.-W."/>
            <person name="Bruemmer F."/>
            <person name="Labrenz M."/>
            <person name="Spormann A.M."/>
            <person name="Op den Camp H."/>
            <person name="Overmann J."/>
            <person name="Amann R."/>
            <person name="Jetten M.S.M."/>
            <person name="Mascher T."/>
            <person name="Medema M.H."/>
            <person name="Devos D.P."/>
            <person name="Kaster A.-K."/>
            <person name="Ovreas L."/>
            <person name="Rohde M."/>
            <person name="Galperin M.Y."/>
            <person name="Jogler C."/>
        </authorList>
    </citation>
    <scope>NUCLEOTIDE SEQUENCE [LARGE SCALE GENOMIC DNA]</scope>
    <source>
        <strain evidence="2 3">Mal52</strain>
    </source>
</reference>
<protein>
    <submittedName>
        <fullName evidence="2">Uncharacterized protein</fullName>
    </submittedName>
</protein>
<evidence type="ECO:0000313" key="2">
    <source>
        <dbReference type="EMBL" id="QDU42168.1"/>
    </source>
</evidence>